<dbReference type="EMBL" id="CP144694">
    <property type="protein sequence ID" value="WVZ03438.1"/>
    <property type="molecule type" value="Genomic_DNA"/>
</dbReference>
<sequence length="2158" mass="238154">MDSLNNIPLLDEDDSLLFDDSAPSTADVFSCSPLIPIRSIPLQTESGVADSENRNSSVSDSANKENANWNKPQKLSLDPHQMKRKKKGGGVLNPEELSIISGTASSKSGLDLEVIHEEEYVGTSINLQEIEENLFMHSSDALPLEDRKIGARFSPKPAALAKASTAPVSSAKRKILTVNDSVGSRPKRNACPPRLPVASSSYPCHFLFRIDIKWMKAPSKEVKVARTPGPKLDVSASTTTARSRLLNAATNPPKHAGLKALSKNPKTIPSNPKVVRADKGSVTRTLATPAGKHLNNSVETHPPARKIQSGTEANKESETSLSRGPSDISEKKQETQLQITKLSGLRMPSPSLGFFSIAKAPSSHSQLQKTSKPCKPAKSNILKLQNLETNSVNEARLKHAPAMRSEIVKGKNCTEELSLFDVKSELSMQVDDKQMTCVEAKYNSVGSKKISKQEYVENILGHVNVTYEEHGELCSSNNASSVEDAGFPRHEKKLFSESHAQGQLEKETGQPDVSLKGYQSVLQKRPSMHHHGGAFDLVKSGGDAQNCSETTGSNLEAVNQQLQGEQLKTTSAVRVGEIMSTRESESHVNSCQKTIPEIKCAAASEPKIAKIEGCQLSVDDQSGFIQTIPVLEQCDHSTQVFELDRLSEDCITVSATVFNTELNNVSQERRPFREDNVQNLLLTSQVCPMLKSDFVFGENEMSTNNHCTISKLQLRDEDSSREASIHYDVPCYLPGNFEQQTSNITYSKVKKMVSEDVSLVLNHGDLLDQSAFSQVSADINSNTKDFTGSEAEKPSSCLQHTLLTRLVRDVDHTNTDIKESHVEDAQMRLLNENLEPYKRNSKHLNAFITSKFPLADNNSMNENCSLSDIQSLGAAVRADPENGNNILHSDSDWLPTNIASSEEINKSMEDVHARSFNENPAPFNCNSKHCLVTNDTDFQRSGAVGAADSDDVNSILLDLNGDMSTHVAPSEEIKKTILFEGALCHIYTSENGASNNHSQVMPENKDGNIRTDDLPIDDAKEGYSNMLPLVEFQLNGKIQKMSENKDGDLDMDDVKDGSSDIFPLVEVQLEDNIQAMTENNGRNLDMDDLQMGNAKEGSSDMFLSVKVQVNDNIHDMFENSDGNVDMDDSKECSSVILPLVEAQLCDNIQKMSENKDGDLDMDDVKDGSSDIFPLVEVQLEDNIQAMTENNGRNLDMDDLQMGNAKEGSSDMFLSVKVQVNDNIHDMFENSDGNVDMDDSKECSSVILPLVEAQLCDNIQKMSENKDGNLDMDYVKDRSSDILPLVEVQLDDNIQAMTENNGRNLDMDDLQTGNAKEGSSDMFLSVKVQVNDNIQDMSENSDGNVDMDDSKECSSVILPLAEVQLSDNIQAISENNDEILDMDNAKEGSSDILPLVEVQLDDNIQAMSENNERNLYMDDAKKDSSYMLPLVEVPLNDNIVDVSENNDGNHDMDDSEECSSDILPLVEVQLIDNIQAISGNNDEKLDMDDANEGSSETLPRVEVQLDDNIQAMYENSERNLYMDDLQVDYAKGSSDTLPLVEVQVSGNMQHVSENNDGNLDMDDSKECSSDILPLVEVQVNDNIISSERITSSAENKDSFADVVAWKPEERCSLSESSNLSASDHLTFNLDEFSDTDMLYQSKGGIYFAEDNRKIIHLHESAAKSKQEVLTGNLPTNAAAFSDEWFTATDSAKQKLNQNPPRGDRRETVACDTELRDDGSSRDASIQHHVHGDVTGNIEQQTSTSTYSKAEEMLCEYKLRNHDDVVDQNELSEVCEDFISNTKDSMGSGAEKPSDHIQHSLLGQFVEEFNQTNREIEESHLTTQVQSFTENLVLYNCNSKQCLAVSDGKFPLADSDNVNENSHDPDLQGPCAIAGVDFQNVDDIHLPLDGNWLSTNTASSEEIKKTNLSEDALKGCDVRTCEYKASNDHIQAMPENEDRYLYADERREHLQTIDAKKASSDILPVVEVQLKDNVVSSESNSFIEESRDSFTDEVAWKPEEHRSSENSSLPASDNLVSNNRVPQVFEISLLNSTTFSEEAGTNIYEKDECPNTDMEHQSKGDINYAEDSNKVIHLQESATKSKREVPTLKPPPNAAPFSEEWLAAIEAAGEEILTMKGGAVQNSPTEKPQHEPGPWSPVKRKNQSIGPFDCTKHNIQPSSS</sequence>
<feature type="compositionally biased region" description="Polar residues" evidence="1">
    <location>
        <begin position="54"/>
        <end position="73"/>
    </location>
</feature>
<gene>
    <name evidence="2" type="ORF">V8G54_024244</name>
</gene>
<dbReference type="GO" id="GO:0008017">
    <property type="term" value="F:microtubule binding"/>
    <property type="evidence" value="ECO:0007669"/>
    <property type="project" value="InterPro"/>
</dbReference>
<proteinExistence type="predicted"/>
<evidence type="ECO:0000313" key="2">
    <source>
        <dbReference type="EMBL" id="WVZ03438.1"/>
    </source>
</evidence>
<protein>
    <submittedName>
        <fullName evidence="2">Uncharacterized protein</fullName>
    </submittedName>
</protein>
<dbReference type="InterPro" id="IPR045882">
    <property type="entry name" value="GPT1/2"/>
</dbReference>
<reference evidence="2 3" key="1">
    <citation type="journal article" date="2023" name="Life. Sci Alliance">
        <title>Evolutionary insights into 3D genome organization and epigenetic landscape of Vigna mungo.</title>
        <authorList>
            <person name="Junaid A."/>
            <person name="Singh B."/>
            <person name="Bhatia S."/>
        </authorList>
    </citation>
    <scope>NUCLEOTIDE SEQUENCE [LARGE SCALE GENOMIC DNA]</scope>
    <source>
        <strain evidence="2">Urdbean</strain>
    </source>
</reference>
<accession>A0AAQ3RSC9</accession>
<feature type="region of interest" description="Disordered" evidence="1">
    <location>
        <begin position="247"/>
        <end position="337"/>
    </location>
</feature>
<feature type="region of interest" description="Disordered" evidence="1">
    <location>
        <begin position="45"/>
        <end position="93"/>
    </location>
</feature>
<name>A0AAQ3RSC9_VIGMU</name>
<dbReference type="Proteomes" id="UP001374535">
    <property type="component" value="Chromosome 7"/>
</dbReference>
<organism evidence="2 3">
    <name type="scientific">Vigna mungo</name>
    <name type="common">Black gram</name>
    <name type="synonym">Phaseolus mungo</name>
    <dbReference type="NCBI Taxonomy" id="3915"/>
    <lineage>
        <taxon>Eukaryota</taxon>
        <taxon>Viridiplantae</taxon>
        <taxon>Streptophyta</taxon>
        <taxon>Embryophyta</taxon>
        <taxon>Tracheophyta</taxon>
        <taxon>Spermatophyta</taxon>
        <taxon>Magnoliopsida</taxon>
        <taxon>eudicotyledons</taxon>
        <taxon>Gunneridae</taxon>
        <taxon>Pentapetalae</taxon>
        <taxon>rosids</taxon>
        <taxon>fabids</taxon>
        <taxon>Fabales</taxon>
        <taxon>Fabaceae</taxon>
        <taxon>Papilionoideae</taxon>
        <taxon>50 kb inversion clade</taxon>
        <taxon>NPAAA clade</taxon>
        <taxon>indigoferoid/millettioid clade</taxon>
        <taxon>Phaseoleae</taxon>
        <taxon>Vigna</taxon>
    </lineage>
</organism>
<keyword evidence="3" id="KW-1185">Reference proteome</keyword>
<evidence type="ECO:0000313" key="3">
    <source>
        <dbReference type="Proteomes" id="UP001374535"/>
    </source>
</evidence>
<dbReference type="PANTHER" id="PTHR33737">
    <property type="entry name" value="OS05G0121800 PROTEIN"/>
    <property type="match status" value="1"/>
</dbReference>
<feature type="compositionally biased region" description="Basic and acidic residues" evidence="1">
    <location>
        <begin position="1700"/>
        <end position="1719"/>
    </location>
</feature>
<feature type="region of interest" description="Disordered" evidence="1">
    <location>
        <begin position="2112"/>
        <end position="2158"/>
    </location>
</feature>
<feature type="region of interest" description="Disordered" evidence="1">
    <location>
        <begin position="1691"/>
        <end position="1733"/>
    </location>
</feature>
<dbReference type="PANTHER" id="PTHR33737:SF19">
    <property type="entry name" value="BNAA10G12980D PROTEIN"/>
    <property type="match status" value="1"/>
</dbReference>
<evidence type="ECO:0000256" key="1">
    <source>
        <dbReference type="SAM" id="MobiDB-lite"/>
    </source>
</evidence>